<sequence>MSATKNTGTTMNLCWSYCFILIKMAIVSLSIVYLLLVIKPLFIKKISADEIEYIDLSYDMSEGIMKWITAREYEMKIFEKIVSGKNSPNAIRVQSDEVYMATHTGTHLDSPVHFGGKDKWSVSEIPLKNLVDVPLSVMDVTKKIGSNRDFLVQIKDIKEWEEIFGEIPKKSVLILATGWSKLWPNKKEYFGTDTNNPELAHFPGLAPSAARWLMKERQIVGVGIDGPSIDCGQCSDKLSHVFLNSNNVYILENINQDILYVPPVGSAITILPLRLDKASGCPVRPIVRIHTNGHNLPVETNDVVVGTQPQLTPQTMTILVTIVMMLVMKVIR</sequence>
<dbReference type="SUPFAM" id="SSF102198">
    <property type="entry name" value="Putative cyclase"/>
    <property type="match status" value="1"/>
</dbReference>
<dbReference type="InterPro" id="IPR037175">
    <property type="entry name" value="KFase_sf"/>
</dbReference>
<gene>
    <name evidence="3" type="ORF">SSS_7546</name>
</gene>
<dbReference type="EnsemblMetazoa" id="SSS_7546s_mrna">
    <property type="protein sequence ID" value="KAF7489992.1"/>
    <property type="gene ID" value="SSS_7546"/>
</dbReference>
<dbReference type="GO" id="GO:0019441">
    <property type="term" value="P:L-tryptophan catabolic process to kynurenine"/>
    <property type="evidence" value="ECO:0007669"/>
    <property type="project" value="InterPro"/>
</dbReference>
<evidence type="ECO:0000256" key="1">
    <source>
        <dbReference type="ARBA" id="ARBA00007865"/>
    </source>
</evidence>
<evidence type="ECO:0000256" key="2">
    <source>
        <dbReference type="SAM" id="Phobius"/>
    </source>
</evidence>
<dbReference type="InterPro" id="IPR007325">
    <property type="entry name" value="KFase/CYL"/>
</dbReference>
<dbReference type="OrthoDB" id="7108654at2759"/>
<dbReference type="PANTHER" id="PTHR31118:SF12">
    <property type="entry name" value="CYCLASE-LIKE PROTEIN 2"/>
    <property type="match status" value="1"/>
</dbReference>
<dbReference type="OMA" id="WITAREY"/>
<dbReference type="PANTHER" id="PTHR31118">
    <property type="entry name" value="CYCLASE-LIKE PROTEIN 2"/>
    <property type="match status" value="1"/>
</dbReference>
<proteinExistence type="inferred from homology"/>
<protein>
    <submittedName>
        <fullName evidence="3">Kynurenine formamidase</fullName>
    </submittedName>
</protein>
<reference evidence="4" key="3">
    <citation type="submission" date="2022-06" db="UniProtKB">
        <authorList>
            <consortium name="EnsemblMetazoa"/>
        </authorList>
    </citation>
    <scope>IDENTIFICATION</scope>
</reference>
<accession>A0A834R468</accession>
<dbReference type="Gene3D" id="3.50.30.50">
    <property type="entry name" value="Putative cyclase"/>
    <property type="match status" value="1"/>
</dbReference>
<evidence type="ECO:0000313" key="4">
    <source>
        <dbReference type="EnsemblMetazoa" id="KAF7489992.1"/>
    </source>
</evidence>
<keyword evidence="2" id="KW-0812">Transmembrane</keyword>
<comment type="similarity">
    <text evidence="1">Belongs to the Cyclase 1 superfamily.</text>
</comment>
<reference evidence="3" key="2">
    <citation type="submission" date="2020-01" db="EMBL/GenBank/DDBJ databases">
        <authorList>
            <person name="Korhonen P.K.K."/>
            <person name="Guangxu M.G."/>
            <person name="Wang T.W."/>
            <person name="Stroehlein A.J.S."/>
            <person name="Young N.D."/>
            <person name="Ang C.-S.A."/>
            <person name="Fernando D.W.F."/>
            <person name="Lu H.L."/>
            <person name="Taylor S.T."/>
            <person name="Ehtesham M.E.M."/>
            <person name="Najaraj S.H.N."/>
            <person name="Harsha G.H.G."/>
            <person name="Madugundu A.M."/>
            <person name="Renuse S.R."/>
            <person name="Holt D.H."/>
            <person name="Pandey A.P."/>
            <person name="Papenfuss A.P."/>
            <person name="Gasser R.B.G."/>
            <person name="Fischer K.F."/>
        </authorList>
    </citation>
    <scope>NUCLEOTIDE SEQUENCE</scope>
    <source>
        <strain evidence="3">SSS_KF_BRIS2020</strain>
    </source>
</reference>
<keyword evidence="5" id="KW-1185">Reference proteome</keyword>
<dbReference type="GO" id="GO:0004061">
    <property type="term" value="F:arylformamidase activity"/>
    <property type="evidence" value="ECO:0007669"/>
    <property type="project" value="InterPro"/>
</dbReference>
<dbReference type="AlphaFoldDB" id="A0A834R468"/>
<feature type="transmembrane region" description="Helical" evidence="2">
    <location>
        <begin position="12"/>
        <end position="36"/>
    </location>
</feature>
<reference evidence="5" key="1">
    <citation type="journal article" date="2020" name="PLoS Negl. Trop. Dis.">
        <title>High-quality nuclear genome for Sarcoptes scabiei-A critical resource for a neglected parasite.</title>
        <authorList>
            <person name="Korhonen P.K."/>
            <person name="Gasser R.B."/>
            <person name="Ma G."/>
            <person name="Wang T."/>
            <person name="Stroehlein A.J."/>
            <person name="Young N.D."/>
            <person name="Ang C.S."/>
            <person name="Fernando D.D."/>
            <person name="Lu H.C."/>
            <person name="Taylor S."/>
            <person name="Reynolds S.L."/>
            <person name="Mofiz E."/>
            <person name="Najaraj S.H."/>
            <person name="Gowda H."/>
            <person name="Madugundu A."/>
            <person name="Renuse S."/>
            <person name="Holt D."/>
            <person name="Pandey A."/>
            <person name="Papenfuss A.T."/>
            <person name="Fischer K."/>
        </authorList>
    </citation>
    <scope>NUCLEOTIDE SEQUENCE [LARGE SCALE GENOMIC DNA]</scope>
</reference>
<organism evidence="3">
    <name type="scientific">Sarcoptes scabiei</name>
    <name type="common">Itch mite</name>
    <name type="synonym">Acarus scabiei</name>
    <dbReference type="NCBI Taxonomy" id="52283"/>
    <lineage>
        <taxon>Eukaryota</taxon>
        <taxon>Metazoa</taxon>
        <taxon>Ecdysozoa</taxon>
        <taxon>Arthropoda</taxon>
        <taxon>Chelicerata</taxon>
        <taxon>Arachnida</taxon>
        <taxon>Acari</taxon>
        <taxon>Acariformes</taxon>
        <taxon>Sarcoptiformes</taxon>
        <taxon>Astigmata</taxon>
        <taxon>Psoroptidia</taxon>
        <taxon>Sarcoptoidea</taxon>
        <taxon>Sarcoptidae</taxon>
        <taxon>Sarcoptinae</taxon>
        <taxon>Sarcoptes</taxon>
    </lineage>
</organism>
<dbReference type="Pfam" id="PF04199">
    <property type="entry name" value="Cyclase"/>
    <property type="match status" value="1"/>
</dbReference>
<dbReference type="Proteomes" id="UP000070412">
    <property type="component" value="Unassembled WGS sequence"/>
</dbReference>
<evidence type="ECO:0000313" key="3">
    <source>
        <dbReference type="EMBL" id="KAF7489992.1"/>
    </source>
</evidence>
<keyword evidence="2" id="KW-1133">Transmembrane helix</keyword>
<name>A0A834R468_SARSC</name>
<keyword evidence="2" id="KW-0472">Membrane</keyword>
<evidence type="ECO:0000313" key="5">
    <source>
        <dbReference type="Proteomes" id="UP000070412"/>
    </source>
</evidence>
<dbReference type="EMBL" id="WVUK01000063">
    <property type="protein sequence ID" value="KAF7489992.1"/>
    <property type="molecule type" value="Genomic_DNA"/>
</dbReference>